<dbReference type="PROSITE" id="PS50928">
    <property type="entry name" value="ABC_TM1"/>
    <property type="match status" value="1"/>
</dbReference>
<name>A0A9D9I3G5_9FIRM</name>
<evidence type="ECO:0000313" key="9">
    <source>
        <dbReference type="EMBL" id="MBO8464351.1"/>
    </source>
</evidence>
<feature type="transmembrane region" description="Helical" evidence="7">
    <location>
        <begin position="129"/>
        <end position="153"/>
    </location>
</feature>
<dbReference type="AlphaFoldDB" id="A0A9D9I3G5"/>
<dbReference type="InterPro" id="IPR025966">
    <property type="entry name" value="OppC_N"/>
</dbReference>
<evidence type="ECO:0000256" key="6">
    <source>
        <dbReference type="ARBA" id="ARBA00023136"/>
    </source>
</evidence>
<dbReference type="GO" id="GO:0005886">
    <property type="term" value="C:plasma membrane"/>
    <property type="evidence" value="ECO:0007669"/>
    <property type="project" value="UniProtKB-SubCell"/>
</dbReference>
<dbReference type="InterPro" id="IPR050366">
    <property type="entry name" value="BP-dependent_transpt_permease"/>
</dbReference>
<dbReference type="PANTHER" id="PTHR43386:SF1">
    <property type="entry name" value="D,D-DIPEPTIDE TRANSPORT SYSTEM PERMEASE PROTEIN DDPC-RELATED"/>
    <property type="match status" value="1"/>
</dbReference>
<keyword evidence="3" id="KW-1003">Cell membrane</keyword>
<dbReference type="SUPFAM" id="SSF161098">
    <property type="entry name" value="MetI-like"/>
    <property type="match status" value="1"/>
</dbReference>
<proteinExistence type="inferred from homology"/>
<dbReference type="Proteomes" id="UP000823618">
    <property type="component" value="Unassembled WGS sequence"/>
</dbReference>
<dbReference type="InterPro" id="IPR000515">
    <property type="entry name" value="MetI-like"/>
</dbReference>
<organism evidence="9 10">
    <name type="scientific">Candidatus Scybalomonas excrementavium</name>
    <dbReference type="NCBI Taxonomy" id="2840943"/>
    <lineage>
        <taxon>Bacteria</taxon>
        <taxon>Bacillati</taxon>
        <taxon>Bacillota</taxon>
        <taxon>Clostridia</taxon>
        <taxon>Lachnospirales</taxon>
        <taxon>Lachnospiraceae</taxon>
        <taxon>Lachnospiraceae incertae sedis</taxon>
        <taxon>Candidatus Scybalomonas</taxon>
    </lineage>
</organism>
<evidence type="ECO:0000259" key="8">
    <source>
        <dbReference type="PROSITE" id="PS50928"/>
    </source>
</evidence>
<dbReference type="EMBL" id="JADIML010000301">
    <property type="protein sequence ID" value="MBO8464351.1"/>
    <property type="molecule type" value="Genomic_DNA"/>
</dbReference>
<evidence type="ECO:0000256" key="7">
    <source>
        <dbReference type="RuleBase" id="RU363032"/>
    </source>
</evidence>
<evidence type="ECO:0000313" key="10">
    <source>
        <dbReference type="Proteomes" id="UP000823618"/>
    </source>
</evidence>
<protein>
    <submittedName>
        <fullName evidence="9">ABC transporter permease</fullName>
    </submittedName>
</protein>
<keyword evidence="6 7" id="KW-0472">Membrane</keyword>
<dbReference type="GO" id="GO:0055085">
    <property type="term" value="P:transmembrane transport"/>
    <property type="evidence" value="ECO:0007669"/>
    <property type="project" value="InterPro"/>
</dbReference>
<dbReference type="Pfam" id="PF00528">
    <property type="entry name" value="BPD_transp_1"/>
    <property type="match status" value="1"/>
</dbReference>
<evidence type="ECO:0000256" key="3">
    <source>
        <dbReference type="ARBA" id="ARBA00022475"/>
    </source>
</evidence>
<dbReference type="PANTHER" id="PTHR43386">
    <property type="entry name" value="OLIGOPEPTIDE TRANSPORT SYSTEM PERMEASE PROTEIN APPC"/>
    <property type="match status" value="1"/>
</dbReference>
<feature type="transmembrane region" description="Helical" evidence="7">
    <location>
        <begin position="243"/>
        <end position="264"/>
    </location>
</feature>
<comment type="similarity">
    <text evidence="7">Belongs to the binding-protein-dependent transport system permease family.</text>
</comment>
<reference evidence="9" key="2">
    <citation type="journal article" date="2021" name="PeerJ">
        <title>Extensive microbial diversity within the chicken gut microbiome revealed by metagenomics and culture.</title>
        <authorList>
            <person name="Gilroy R."/>
            <person name="Ravi A."/>
            <person name="Getino M."/>
            <person name="Pursley I."/>
            <person name="Horton D.L."/>
            <person name="Alikhan N.F."/>
            <person name="Baker D."/>
            <person name="Gharbi K."/>
            <person name="Hall N."/>
            <person name="Watson M."/>
            <person name="Adriaenssens E.M."/>
            <person name="Foster-Nyarko E."/>
            <person name="Jarju S."/>
            <person name="Secka A."/>
            <person name="Antonio M."/>
            <person name="Oren A."/>
            <person name="Chaudhuri R.R."/>
            <person name="La Ragione R."/>
            <person name="Hildebrand F."/>
            <person name="Pallen M.J."/>
        </authorList>
    </citation>
    <scope>NUCLEOTIDE SEQUENCE</scope>
    <source>
        <strain evidence="9">E3-2379</strain>
    </source>
</reference>
<dbReference type="InterPro" id="IPR035906">
    <property type="entry name" value="MetI-like_sf"/>
</dbReference>
<feature type="transmembrane region" description="Helical" evidence="7">
    <location>
        <begin position="165"/>
        <end position="187"/>
    </location>
</feature>
<feature type="domain" description="ABC transmembrane type-1" evidence="8">
    <location>
        <begin position="123"/>
        <end position="321"/>
    </location>
</feature>
<dbReference type="Pfam" id="PF12911">
    <property type="entry name" value="OppC_N"/>
    <property type="match status" value="1"/>
</dbReference>
<feature type="transmembrane region" description="Helical" evidence="7">
    <location>
        <begin position="302"/>
        <end position="321"/>
    </location>
</feature>
<accession>A0A9D9I3G5</accession>
<dbReference type="Gene3D" id="1.10.3720.10">
    <property type="entry name" value="MetI-like"/>
    <property type="match status" value="1"/>
</dbReference>
<evidence type="ECO:0000256" key="1">
    <source>
        <dbReference type="ARBA" id="ARBA00004651"/>
    </source>
</evidence>
<evidence type="ECO:0000256" key="5">
    <source>
        <dbReference type="ARBA" id="ARBA00022989"/>
    </source>
</evidence>
<comment type="caution">
    <text evidence="9">The sequence shown here is derived from an EMBL/GenBank/DDBJ whole genome shotgun (WGS) entry which is preliminary data.</text>
</comment>
<feature type="transmembrane region" description="Helical" evidence="7">
    <location>
        <begin position="270"/>
        <end position="290"/>
    </location>
</feature>
<sequence>MSDSQTKLRNEQETIEFEKNQVILTPGQLIMKRFFRNKLAILGLGIILAVIVFCYLGPLFSPYGEYEIFYYNEATNTEIRMDDKKALEDPNVGLYVKAPISKSHWLGTDADGRDVLTRLMYGGRISLQFSLAVTIIEMIIGITMGGIAGYYGGKVDMVIMRLVEIFYCIPFMPLMLITSSFMAAFGILPQHKIYFLMLIMGVFNWASVARMVRGQMLTIREMDYMAAAEAAGISVRKKIFKHLVPNSIPIIIVMATMDLGSFIITESTLSYLGVGISTPYASLGSMVNAVNKDIIMRNYLNIWVPPGVVLLLIVMAFNFIGDGLRDAFDPKMKR</sequence>
<reference evidence="9" key="1">
    <citation type="submission" date="2020-10" db="EMBL/GenBank/DDBJ databases">
        <authorList>
            <person name="Gilroy R."/>
        </authorList>
    </citation>
    <scope>NUCLEOTIDE SEQUENCE</scope>
    <source>
        <strain evidence="9">E3-2379</strain>
    </source>
</reference>
<keyword evidence="2 7" id="KW-0813">Transport</keyword>
<keyword evidence="4 7" id="KW-0812">Transmembrane</keyword>
<comment type="subcellular location">
    <subcellularLocation>
        <location evidence="1 7">Cell membrane</location>
        <topology evidence="1 7">Multi-pass membrane protein</topology>
    </subcellularLocation>
</comment>
<evidence type="ECO:0000256" key="4">
    <source>
        <dbReference type="ARBA" id="ARBA00022692"/>
    </source>
</evidence>
<feature type="transmembrane region" description="Helical" evidence="7">
    <location>
        <begin position="39"/>
        <end position="60"/>
    </location>
</feature>
<evidence type="ECO:0000256" key="2">
    <source>
        <dbReference type="ARBA" id="ARBA00022448"/>
    </source>
</evidence>
<keyword evidence="5 7" id="KW-1133">Transmembrane helix</keyword>
<feature type="transmembrane region" description="Helical" evidence="7">
    <location>
        <begin position="193"/>
        <end position="212"/>
    </location>
</feature>
<dbReference type="CDD" id="cd06261">
    <property type="entry name" value="TM_PBP2"/>
    <property type="match status" value="1"/>
</dbReference>
<gene>
    <name evidence="9" type="ORF">IAC13_10510</name>
</gene>